<accession>B1X3P4</accession>
<dbReference type="InterPro" id="IPR023214">
    <property type="entry name" value="HAD_sf"/>
</dbReference>
<geneLocation type="organellar chromatophore" evidence="1"/>
<name>B1X3P4_PAUCH</name>
<dbReference type="NCBIfam" id="TIGR01668">
    <property type="entry name" value="YqeG_hyp_ppase"/>
    <property type="match status" value="1"/>
</dbReference>
<dbReference type="EMBL" id="CP000815">
    <property type="protein sequence ID" value="ACB42563.1"/>
    <property type="molecule type" value="Genomic_DNA"/>
</dbReference>
<reference evidence="1" key="1">
    <citation type="submission" date="2007-08" db="EMBL/GenBank/DDBJ databases">
        <authorList>
            <person name="Gloeckner G."/>
            <person name="Nowack E."/>
            <person name="Melkonian M."/>
        </authorList>
    </citation>
    <scope>NUCLEOTIDE SEQUENCE</scope>
</reference>
<dbReference type="Pfam" id="PF13242">
    <property type="entry name" value="Hydrolase_like"/>
    <property type="match status" value="1"/>
</dbReference>
<dbReference type="SUPFAM" id="SSF56784">
    <property type="entry name" value="HAD-like"/>
    <property type="match status" value="1"/>
</dbReference>
<organism evidence="1">
    <name type="scientific">Paulinella chromatophora</name>
    <dbReference type="NCBI Taxonomy" id="39717"/>
    <lineage>
        <taxon>Eukaryota</taxon>
        <taxon>Sar</taxon>
        <taxon>Rhizaria</taxon>
        <taxon>Cercozoa</taxon>
        <taxon>Imbricatea</taxon>
        <taxon>Silicofilosea</taxon>
        <taxon>Euglyphida</taxon>
        <taxon>Paulinellidae</taxon>
        <taxon>Paulinella</taxon>
    </lineage>
</organism>
<dbReference type="InterPro" id="IPR010021">
    <property type="entry name" value="PGPP1/Gep4"/>
</dbReference>
<dbReference type="Gene3D" id="3.40.50.1000">
    <property type="entry name" value="HAD superfamily/HAD-like"/>
    <property type="match status" value="1"/>
</dbReference>
<dbReference type="RefSeq" id="YP_002048773.1">
    <property type="nucleotide sequence ID" value="NC_011087.1"/>
</dbReference>
<proteinExistence type="predicted"/>
<dbReference type="InterPro" id="IPR036412">
    <property type="entry name" value="HAD-like_sf"/>
</dbReference>
<evidence type="ECO:0000313" key="1">
    <source>
        <dbReference type="EMBL" id="ACB42563.1"/>
    </source>
</evidence>
<keyword evidence="1" id="KW-0934">Plastid</keyword>
<protein>
    <submittedName>
        <fullName evidence="1">HAD-superfamily phosphatase subfamily IIIA</fullName>
    </submittedName>
</protein>
<dbReference type="AlphaFoldDB" id="B1X3P4"/>
<sequence length="170" mass="19702">MILKQLLQPDWDLDYSLPELPLNQLIRRHFRALILDVDCTLVPNCHSHLPVSVEGWLNEAKDYFDLWLFSNNPSNYHIGKLAKKLNLPFRNRVAKPRIRALQRLVSEINLPYNQIAIIGDRIFSDILTGNRLGLFTVLVNPVTRDGYSRKKQGMQNVERELTRWIGGSVN</sequence>
<dbReference type="GeneID" id="6481692"/>
<dbReference type="GO" id="GO:0008962">
    <property type="term" value="F:phosphatidylglycerophosphatase activity"/>
    <property type="evidence" value="ECO:0007669"/>
    <property type="project" value="InterPro"/>
</dbReference>
<gene>
    <name evidence="1" type="ordered locus">PCC_0111</name>
</gene>
<reference evidence="1" key="2">
    <citation type="journal article" date="2008" name="Curr. Biol.">
        <title>Chromatophore genome sequence of Paulinella sheds light on acquisition of photosynthesis by eukaryotes.</title>
        <authorList>
            <person name="Nowack E.C.M."/>
            <person name="Melkonian M."/>
            <person name="Gloeckner G."/>
        </authorList>
    </citation>
    <scope>NUCLEOTIDE SEQUENCE [LARGE SCALE GENOMIC DNA]</scope>
</reference>